<organism evidence="2 3">
    <name type="scientific">Funneliformis geosporum</name>
    <dbReference type="NCBI Taxonomy" id="1117311"/>
    <lineage>
        <taxon>Eukaryota</taxon>
        <taxon>Fungi</taxon>
        <taxon>Fungi incertae sedis</taxon>
        <taxon>Mucoromycota</taxon>
        <taxon>Glomeromycotina</taxon>
        <taxon>Glomeromycetes</taxon>
        <taxon>Glomerales</taxon>
        <taxon>Glomeraceae</taxon>
        <taxon>Funneliformis</taxon>
    </lineage>
</organism>
<evidence type="ECO:0000256" key="1">
    <source>
        <dbReference type="SAM" id="MobiDB-lite"/>
    </source>
</evidence>
<name>A0A9W4WYX2_9GLOM</name>
<keyword evidence="3" id="KW-1185">Reference proteome</keyword>
<sequence length="188" mass="22046">MEKQLKATYHTYPIIMEEEKPENIKKYIGELEKRPTLEQFQQDIQQERNKYKDYDTLKTNLEELKKKYDELKSVGINEEKITSLNQQLQTEIEKNKVLEGKLSVLPPPISIKEESIIKKVKELLNSAINPLKQEIEELLKKQATNNSSPNKSPTELPTDYELIKADKEELLKIFETLKLKISESEEEK</sequence>
<comment type="caution">
    <text evidence="2">The sequence shown here is derived from an EMBL/GenBank/DDBJ whole genome shotgun (WGS) entry which is preliminary data.</text>
</comment>
<dbReference type="Proteomes" id="UP001153678">
    <property type="component" value="Unassembled WGS sequence"/>
</dbReference>
<gene>
    <name evidence="2" type="ORF">FWILDA_LOCUS17284</name>
</gene>
<dbReference type="AlphaFoldDB" id="A0A9W4WYX2"/>
<accession>A0A9W4WYX2</accession>
<evidence type="ECO:0000313" key="3">
    <source>
        <dbReference type="Proteomes" id="UP001153678"/>
    </source>
</evidence>
<dbReference type="EMBL" id="CAMKVN010013138">
    <property type="protein sequence ID" value="CAI2195854.1"/>
    <property type="molecule type" value="Genomic_DNA"/>
</dbReference>
<proteinExistence type="predicted"/>
<feature type="compositionally biased region" description="Polar residues" evidence="1">
    <location>
        <begin position="142"/>
        <end position="155"/>
    </location>
</feature>
<protein>
    <submittedName>
        <fullName evidence="2">3783_t:CDS:1</fullName>
    </submittedName>
</protein>
<feature type="region of interest" description="Disordered" evidence="1">
    <location>
        <begin position="140"/>
        <end position="159"/>
    </location>
</feature>
<evidence type="ECO:0000313" key="2">
    <source>
        <dbReference type="EMBL" id="CAI2195854.1"/>
    </source>
</evidence>
<reference evidence="2" key="1">
    <citation type="submission" date="2022-08" db="EMBL/GenBank/DDBJ databases">
        <authorList>
            <person name="Kallberg Y."/>
            <person name="Tangrot J."/>
            <person name="Rosling A."/>
        </authorList>
    </citation>
    <scope>NUCLEOTIDE SEQUENCE</scope>
    <source>
        <strain evidence="2">Wild A</strain>
    </source>
</reference>